<protein>
    <submittedName>
        <fullName evidence="1">Uncharacterized protein</fullName>
    </submittedName>
</protein>
<name>A0A5C7HV09_9ROSI</name>
<sequence length="92" mass="10243">MNFLDEYKTLQVPLPASISLTTAPRPKWYPPLPGTLKLNVDVGLGVDRMVGVRAMIRDHFGFVYTVIALFHVGCFDFDVGEVFTICEALVVL</sequence>
<dbReference type="Proteomes" id="UP000323000">
    <property type="component" value="Chromosome 6"/>
</dbReference>
<dbReference type="EMBL" id="VAHF01000006">
    <property type="protein sequence ID" value="TXG60678.1"/>
    <property type="molecule type" value="Genomic_DNA"/>
</dbReference>
<comment type="caution">
    <text evidence="1">The sequence shown here is derived from an EMBL/GenBank/DDBJ whole genome shotgun (WGS) entry which is preliminary data.</text>
</comment>
<gene>
    <name evidence="1" type="ORF">EZV62_015251</name>
</gene>
<keyword evidence="2" id="KW-1185">Reference proteome</keyword>
<reference evidence="2" key="1">
    <citation type="journal article" date="2019" name="Gigascience">
        <title>De novo genome assembly of the endangered Acer yangbiense, a plant species with extremely small populations endemic to Yunnan Province, China.</title>
        <authorList>
            <person name="Yang J."/>
            <person name="Wariss H.M."/>
            <person name="Tao L."/>
            <person name="Zhang R."/>
            <person name="Yun Q."/>
            <person name="Hollingsworth P."/>
            <person name="Dao Z."/>
            <person name="Luo G."/>
            <person name="Guo H."/>
            <person name="Ma Y."/>
            <person name="Sun W."/>
        </authorList>
    </citation>
    <scope>NUCLEOTIDE SEQUENCE [LARGE SCALE GENOMIC DNA]</scope>
    <source>
        <strain evidence="2">cv. Malutang</strain>
    </source>
</reference>
<organism evidence="1 2">
    <name type="scientific">Acer yangbiense</name>
    <dbReference type="NCBI Taxonomy" id="1000413"/>
    <lineage>
        <taxon>Eukaryota</taxon>
        <taxon>Viridiplantae</taxon>
        <taxon>Streptophyta</taxon>
        <taxon>Embryophyta</taxon>
        <taxon>Tracheophyta</taxon>
        <taxon>Spermatophyta</taxon>
        <taxon>Magnoliopsida</taxon>
        <taxon>eudicotyledons</taxon>
        <taxon>Gunneridae</taxon>
        <taxon>Pentapetalae</taxon>
        <taxon>rosids</taxon>
        <taxon>malvids</taxon>
        <taxon>Sapindales</taxon>
        <taxon>Sapindaceae</taxon>
        <taxon>Hippocastanoideae</taxon>
        <taxon>Acereae</taxon>
        <taxon>Acer</taxon>
    </lineage>
</organism>
<dbReference type="AlphaFoldDB" id="A0A5C7HV09"/>
<accession>A0A5C7HV09</accession>
<evidence type="ECO:0000313" key="2">
    <source>
        <dbReference type="Proteomes" id="UP000323000"/>
    </source>
</evidence>
<evidence type="ECO:0000313" key="1">
    <source>
        <dbReference type="EMBL" id="TXG60678.1"/>
    </source>
</evidence>
<proteinExistence type="predicted"/>